<dbReference type="NCBIfam" id="TIGR01670">
    <property type="entry name" value="KdsC-phosphatas"/>
    <property type="match status" value="1"/>
</dbReference>
<dbReference type="EC" id="3.1.3.45" evidence="7"/>
<comment type="caution">
    <text evidence="7">The sequence shown here is derived from an EMBL/GenBank/DDBJ whole genome shotgun (WGS) entry which is preliminary data.</text>
</comment>
<dbReference type="InterPro" id="IPR010023">
    <property type="entry name" value="KdsC_fam"/>
</dbReference>
<dbReference type="PANTHER" id="PTHR21485">
    <property type="entry name" value="HAD SUPERFAMILY MEMBERS CMAS AND KDSC"/>
    <property type="match status" value="1"/>
</dbReference>
<evidence type="ECO:0000313" key="8">
    <source>
        <dbReference type="Proteomes" id="UP001314681"/>
    </source>
</evidence>
<name>A0ABS6K3U8_9FIRM</name>
<dbReference type="PANTHER" id="PTHR21485:SF3">
    <property type="entry name" value="N-ACYLNEURAMINATE CYTIDYLYLTRANSFERASE"/>
    <property type="match status" value="1"/>
</dbReference>
<reference evidence="7 8" key="1">
    <citation type="submission" date="2021-06" db="EMBL/GenBank/DDBJ databases">
        <title>Description of novel taxa of the family Lachnospiraceae.</title>
        <authorList>
            <person name="Chaplin A.V."/>
            <person name="Sokolova S.R."/>
            <person name="Pikina A.P."/>
            <person name="Korzhanova M."/>
            <person name="Belova V."/>
            <person name="Korostin D."/>
            <person name="Efimov B.A."/>
        </authorList>
    </citation>
    <scope>NUCLEOTIDE SEQUENCE [LARGE SCALE GENOMIC DNA]</scope>
    <source>
        <strain evidence="7 8">ASD4241</strain>
    </source>
</reference>
<comment type="similarity">
    <text evidence="2">Belongs to the KdsC family.</text>
</comment>
<dbReference type="SFLD" id="SFLDG01136">
    <property type="entry name" value="C1.6:_Phosphoserine_Phosphatas"/>
    <property type="match status" value="1"/>
</dbReference>
<sequence>MIKYLVLDVDGTLTDGKIYMGPSGEAMKAFNIKDGCGIHDILIPADITPVIITGRKSNIVLNRCRELGIGQVHQGVSDKINKLRELIGELDTVAYIGDDINDLSCMTAVKEVGGVIGCPADAVEKVKTIADFISPHNGGDGAVRDFIEWIVERPSN</sequence>
<keyword evidence="4" id="KW-0479">Metal-binding</keyword>
<dbReference type="InterPro" id="IPR023214">
    <property type="entry name" value="HAD_sf"/>
</dbReference>
<dbReference type="GO" id="GO:0019143">
    <property type="term" value="F:3-deoxy-manno-octulosonate-8-phosphatase activity"/>
    <property type="evidence" value="ECO:0007669"/>
    <property type="project" value="UniProtKB-EC"/>
</dbReference>
<dbReference type="SUPFAM" id="SSF56784">
    <property type="entry name" value="HAD-like"/>
    <property type="match status" value="1"/>
</dbReference>
<evidence type="ECO:0000256" key="6">
    <source>
        <dbReference type="ARBA" id="ARBA00022842"/>
    </source>
</evidence>
<dbReference type="RefSeq" id="WP_238726310.1">
    <property type="nucleotide sequence ID" value="NZ_JAHQCX010000002.1"/>
</dbReference>
<proteinExistence type="inferred from homology"/>
<dbReference type="EMBL" id="JAHQCX010000002">
    <property type="protein sequence ID" value="MBU9725199.1"/>
    <property type="molecule type" value="Genomic_DNA"/>
</dbReference>
<dbReference type="InterPro" id="IPR036412">
    <property type="entry name" value="HAD-like_sf"/>
</dbReference>
<comment type="subunit">
    <text evidence="3">Homotetramer.</text>
</comment>
<organism evidence="7 8">
    <name type="scientific">Diplocloster modestus</name>
    <dbReference type="NCBI Taxonomy" id="2850322"/>
    <lineage>
        <taxon>Bacteria</taxon>
        <taxon>Bacillati</taxon>
        <taxon>Bacillota</taxon>
        <taxon>Clostridia</taxon>
        <taxon>Lachnospirales</taxon>
        <taxon>Lachnospiraceae</taxon>
        <taxon>Diplocloster</taxon>
    </lineage>
</organism>
<evidence type="ECO:0000256" key="4">
    <source>
        <dbReference type="ARBA" id="ARBA00022723"/>
    </source>
</evidence>
<evidence type="ECO:0000256" key="1">
    <source>
        <dbReference type="ARBA" id="ARBA00001946"/>
    </source>
</evidence>
<dbReference type="PIRSF" id="PIRSF006118">
    <property type="entry name" value="KDO8-P_Ptase"/>
    <property type="match status" value="1"/>
</dbReference>
<dbReference type="SFLD" id="SFLDS00003">
    <property type="entry name" value="Haloacid_Dehalogenase"/>
    <property type="match status" value="1"/>
</dbReference>
<evidence type="ECO:0000256" key="5">
    <source>
        <dbReference type="ARBA" id="ARBA00022801"/>
    </source>
</evidence>
<dbReference type="Proteomes" id="UP001314681">
    <property type="component" value="Unassembled WGS sequence"/>
</dbReference>
<protein>
    <submittedName>
        <fullName evidence="7">3-deoxy-D-manno-octulosonate 8-phosphate phosphatase</fullName>
        <ecNumber evidence="7">3.1.3.45</ecNumber>
    </submittedName>
</protein>
<evidence type="ECO:0000313" key="7">
    <source>
        <dbReference type="EMBL" id="MBU9725199.1"/>
    </source>
</evidence>
<evidence type="ECO:0000256" key="2">
    <source>
        <dbReference type="ARBA" id="ARBA00005893"/>
    </source>
</evidence>
<accession>A0ABS6K3U8</accession>
<gene>
    <name evidence="7" type="ORF">KTH90_04140</name>
</gene>
<keyword evidence="5 7" id="KW-0378">Hydrolase</keyword>
<keyword evidence="8" id="KW-1185">Reference proteome</keyword>
<dbReference type="Gene3D" id="3.40.50.1000">
    <property type="entry name" value="HAD superfamily/HAD-like"/>
    <property type="match status" value="1"/>
</dbReference>
<keyword evidence="6" id="KW-0460">Magnesium</keyword>
<comment type="cofactor">
    <cofactor evidence="1">
        <name>Mg(2+)</name>
        <dbReference type="ChEBI" id="CHEBI:18420"/>
    </cofactor>
</comment>
<dbReference type="SFLD" id="SFLDG01138">
    <property type="entry name" value="C1.6.2:_Deoxy-d-mannose-octulo"/>
    <property type="match status" value="1"/>
</dbReference>
<dbReference type="InterPro" id="IPR050793">
    <property type="entry name" value="CMP-NeuNAc_synthase"/>
</dbReference>
<evidence type="ECO:0000256" key="3">
    <source>
        <dbReference type="ARBA" id="ARBA00011881"/>
    </source>
</evidence>